<evidence type="ECO:0000256" key="6">
    <source>
        <dbReference type="PROSITE-ProRule" id="PRU00089"/>
    </source>
</evidence>
<accession>A0A177C435</accession>
<organism evidence="9 10">
    <name type="scientific">Paraphaeosphaeria sporulosa</name>
    <dbReference type="NCBI Taxonomy" id="1460663"/>
    <lineage>
        <taxon>Eukaryota</taxon>
        <taxon>Fungi</taxon>
        <taxon>Dikarya</taxon>
        <taxon>Ascomycota</taxon>
        <taxon>Pezizomycotina</taxon>
        <taxon>Dothideomycetes</taxon>
        <taxon>Pleosporomycetidae</taxon>
        <taxon>Pleosporales</taxon>
        <taxon>Massarineae</taxon>
        <taxon>Didymosphaeriaceae</taxon>
        <taxon>Paraphaeosphaeria</taxon>
    </lineage>
</organism>
<name>A0A177C435_9PLEO</name>
<feature type="region of interest" description="Disordered" evidence="7">
    <location>
        <begin position="309"/>
        <end position="350"/>
    </location>
</feature>
<dbReference type="PANTHER" id="PTHR45881">
    <property type="entry name" value="CHECKPOINT SUPPRESSOR 1-LIKE, ISOFORM A-RELATED"/>
    <property type="match status" value="1"/>
</dbReference>
<dbReference type="GeneID" id="28758259"/>
<dbReference type="SUPFAM" id="SSF46785">
    <property type="entry name" value="Winged helix' DNA-binding domain"/>
    <property type="match status" value="1"/>
</dbReference>
<dbReference type="OrthoDB" id="5954824at2759"/>
<protein>
    <recommendedName>
        <fullName evidence="8">Fork-head domain-containing protein</fullName>
    </recommendedName>
</protein>
<dbReference type="InterPro" id="IPR036388">
    <property type="entry name" value="WH-like_DNA-bd_sf"/>
</dbReference>
<feature type="compositionally biased region" description="Polar residues" evidence="7">
    <location>
        <begin position="50"/>
        <end position="65"/>
    </location>
</feature>
<gene>
    <name evidence="9" type="ORF">CC84DRAFT_1098497</name>
</gene>
<dbReference type="PROSITE" id="PS50039">
    <property type="entry name" value="FORK_HEAD_3"/>
    <property type="match status" value="1"/>
</dbReference>
<dbReference type="GO" id="GO:0000981">
    <property type="term" value="F:DNA-binding transcription factor activity, RNA polymerase II-specific"/>
    <property type="evidence" value="ECO:0007669"/>
    <property type="project" value="TreeGrafter"/>
</dbReference>
<dbReference type="EMBL" id="KV441556">
    <property type="protein sequence ID" value="OAG02166.1"/>
    <property type="molecule type" value="Genomic_DNA"/>
</dbReference>
<keyword evidence="2" id="KW-0805">Transcription regulation</keyword>
<dbReference type="SMART" id="SM00339">
    <property type="entry name" value="FH"/>
    <property type="match status" value="1"/>
</dbReference>
<evidence type="ECO:0000256" key="5">
    <source>
        <dbReference type="ARBA" id="ARBA00023242"/>
    </source>
</evidence>
<evidence type="ECO:0000256" key="1">
    <source>
        <dbReference type="ARBA" id="ARBA00004123"/>
    </source>
</evidence>
<dbReference type="InterPro" id="IPR036390">
    <property type="entry name" value="WH_DNA-bd_sf"/>
</dbReference>
<dbReference type="InterPro" id="IPR001766">
    <property type="entry name" value="Fork_head_dom"/>
</dbReference>
<evidence type="ECO:0000313" key="9">
    <source>
        <dbReference type="EMBL" id="OAG02166.1"/>
    </source>
</evidence>
<keyword evidence="3 6" id="KW-0238">DNA-binding</keyword>
<dbReference type="AlphaFoldDB" id="A0A177C435"/>
<feature type="compositionally biased region" description="Polar residues" evidence="7">
    <location>
        <begin position="217"/>
        <end position="227"/>
    </location>
</feature>
<feature type="compositionally biased region" description="Basic residues" evidence="7">
    <location>
        <begin position="168"/>
        <end position="183"/>
    </location>
</feature>
<evidence type="ECO:0000313" key="10">
    <source>
        <dbReference type="Proteomes" id="UP000077069"/>
    </source>
</evidence>
<dbReference type="STRING" id="1460663.A0A177C435"/>
<dbReference type="PANTHER" id="PTHR45881:SF5">
    <property type="entry name" value="FORK-HEAD DOMAIN-CONTAINING PROTEIN"/>
    <property type="match status" value="1"/>
</dbReference>
<feature type="DNA-binding region" description="Fork-head" evidence="6">
    <location>
        <begin position="78"/>
        <end position="174"/>
    </location>
</feature>
<evidence type="ECO:0000256" key="7">
    <source>
        <dbReference type="SAM" id="MobiDB-lite"/>
    </source>
</evidence>
<evidence type="ECO:0000259" key="8">
    <source>
        <dbReference type="PROSITE" id="PS50039"/>
    </source>
</evidence>
<keyword evidence="4" id="KW-0804">Transcription</keyword>
<dbReference type="RefSeq" id="XP_018032531.1">
    <property type="nucleotide sequence ID" value="XM_018174773.1"/>
</dbReference>
<dbReference type="GO" id="GO:0005634">
    <property type="term" value="C:nucleus"/>
    <property type="evidence" value="ECO:0007669"/>
    <property type="project" value="UniProtKB-SubCell"/>
</dbReference>
<feature type="region of interest" description="Disordered" evidence="7">
    <location>
        <begin position="1"/>
        <end position="70"/>
    </location>
</feature>
<dbReference type="InterPro" id="IPR030456">
    <property type="entry name" value="TF_fork_head_CS_2"/>
</dbReference>
<evidence type="ECO:0000256" key="2">
    <source>
        <dbReference type="ARBA" id="ARBA00023015"/>
    </source>
</evidence>
<dbReference type="InParanoid" id="A0A177C435"/>
<reference evidence="9 10" key="1">
    <citation type="submission" date="2016-05" db="EMBL/GenBank/DDBJ databases">
        <title>Comparative analysis of secretome profiles of manganese(II)-oxidizing ascomycete fungi.</title>
        <authorList>
            <consortium name="DOE Joint Genome Institute"/>
            <person name="Zeiner C.A."/>
            <person name="Purvine S.O."/>
            <person name="Zink E.M."/>
            <person name="Wu S."/>
            <person name="Pasa-Tolic L."/>
            <person name="Chaput D.L."/>
            <person name="Haridas S."/>
            <person name="Grigoriev I.V."/>
            <person name="Santelli C.M."/>
            <person name="Hansel C.M."/>
        </authorList>
    </citation>
    <scope>NUCLEOTIDE SEQUENCE [LARGE SCALE GENOMIC DNA]</scope>
    <source>
        <strain evidence="9 10">AP3s5-JAC2a</strain>
    </source>
</reference>
<feature type="region of interest" description="Disordered" evidence="7">
    <location>
        <begin position="166"/>
        <end position="229"/>
    </location>
</feature>
<dbReference type="GO" id="GO:0000978">
    <property type="term" value="F:RNA polymerase II cis-regulatory region sequence-specific DNA binding"/>
    <property type="evidence" value="ECO:0007669"/>
    <property type="project" value="TreeGrafter"/>
</dbReference>
<dbReference type="Proteomes" id="UP000077069">
    <property type="component" value="Unassembled WGS sequence"/>
</dbReference>
<evidence type="ECO:0000256" key="3">
    <source>
        <dbReference type="ARBA" id="ARBA00023125"/>
    </source>
</evidence>
<keyword evidence="10" id="KW-1185">Reference proteome</keyword>
<proteinExistence type="predicted"/>
<feature type="compositionally biased region" description="Basic residues" evidence="7">
    <location>
        <begin position="198"/>
        <end position="208"/>
    </location>
</feature>
<sequence length="384" mass="42820">MTSFPPPLYQMGPQQPYEDMDLSHSPNNNLMQLDTEYGDYPRPIPEDVTAYSTPYNSSRSSTPNEESPLLPHDDGVFDKDRPYAQLIFDALKQAPNHTMILRDIYDWFRKNTDKALDKDTKGWQNSIRHNLSMNGAFEKVDQPFEEAKKGFMWKLTQDALANGVKSTTRYRSKQPNKRGHRTSHYLQRQRAGAVGGRSAKKQLRHRARMHDAYRSDPYQTSSRSMPTPATFDSSFFSDISGFEMYPSSPSFYSPSGSEIDAMEYQPNAYGTASEQRMSQQIFHDLPSAPVSSSSLASYSDGYIKLPSDPAMPLFTRSPTDTPSPSASEPRTPDSQSPGWDDSIYGPMGGPGHAGFDLNGFGIGIAGTSSMPNDQFAHDSLVNGE</sequence>
<dbReference type="PROSITE" id="PS00658">
    <property type="entry name" value="FORK_HEAD_2"/>
    <property type="match status" value="1"/>
</dbReference>
<feature type="compositionally biased region" description="Polar residues" evidence="7">
    <location>
        <begin position="316"/>
        <end position="337"/>
    </location>
</feature>
<dbReference type="Gene3D" id="1.10.10.10">
    <property type="entry name" value="Winged helix-like DNA-binding domain superfamily/Winged helix DNA-binding domain"/>
    <property type="match status" value="1"/>
</dbReference>
<dbReference type="Pfam" id="PF00250">
    <property type="entry name" value="Forkhead"/>
    <property type="match status" value="1"/>
</dbReference>
<evidence type="ECO:0000256" key="4">
    <source>
        <dbReference type="ARBA" id="ARBA00023163"/>
    </source>
</evidence>
<comment type="subcellular location">
    <subcellularLocation>
        <location evidence="1 6">Nucleus</location>
    </subcellularLocation>
</comment>
<feature type="domain" description="Fork-head" evidence="8">
    <location>
        <begin position="78"/>
        <end position="174"/>
    </location>
</feature>
<keyword evidence="5 6" id="KW-0539">Nucleus</keyword>